<dbReference type="PANTHER" id="PTHR30502:SF0">
    <property type="entry name" value="PHOSPHOENOLPYRUVATE CARBOXYLASE FAMILY PROTEIN"/>
    <property type="match status" value="1"/>
</dbReference>
<sequence>MRPNTLRRLKAEGKPIVNAWLSIGAPYAAEAIAHQGFDAATIDCQHGMIGFDTAIAMLQAVSSTPAIPMVRPSGLAPAEIMRFLDAGSYGVICPMISTADDAARLVAACRYPPKGVRSFGPARGMLYGGADYLDHANDEILVLAMIETREGLDNLDTILDVEGLDGIYVGPNDLGLALGHRPLNEPEDGPVAEAIEHVRAATNVRGLISGIFCSNGTAAAMRVAQGFDLVTPGNDAALLRATMADAVKATRR</sequence>
<dbReference type="Gene3D" id="3.20.20.60">
    <property type="entry name" value="Phosphoenolpyruvate-binding domains"/>
    <property type="match status" value="1"/>
</dbReference>
<evidence type="ECO:0000313" key="6">
    <source>
        <dbReference type="Proteomes" id="UP000283003"/>
    </source>
</evidence>
<name>A0A437GTY4_9SPHN</name>
<dbReference type="InterPro" id="IPR050251">
    <property type="entry name" value="HpcH-HpaI_aldolase"/>
</dbReference>
<reference evidence="5 6" key="1">
    <citation type="submission" date="2018-12" db="EMBL/GenBank/DDBJ databases">
        <title>Croceicoccus ponticola sp. nov., a lipolytic bacterium isolated from seawater.</title>
        <authorList>
            <person name="Yoon J.-H."/>
        </authorList>
    </citation>
    <scope>NUCLEOTIDE SEQUENCE [LARGE SCALE GENOMIC DNA]</scope>
    <source>
        <strain evidence="5 6">GM-16</strain>
    </source>
</reference>
<dbReference type="InterPro" id="IPR040442">
    <property type="entry name" value="Pyrv_kinase-like_dom_sf"/>
</dbReference>
<accession>A0A437GTY4</accession>
<keyword evidence="3" id="KW-0456">Lyase</keyword>
<dbReference type="GO" id="GO:0005737">
    <property type="term" value="C:cytoplasm"/>
    <property type="evidence" value="ECO:0007669"/>
    <property type="project" value="TreeGrafter"/>
</dbReference>
<dbReference type="EMBL" id="RXOL01000013">
    <property type="protein sequence ID" value="RVQ64620.1"/>
    <property type="molecule type" value="Genomic_DNA"/>
</dbReference>
<keyword evidence="6" id="KW-1185">Reference proteome</keyword>
<evidence type="ECO:0000256" key="1">
    <source>
        <dbReference type="ARBA" id="ARBA00005568"/>
    </source>
</evidence>
<dbReference type="RefSeq" id="WP_127613792.1">
    <property type="nucleotide sequence ID" value="NZ_RXOL01000013.1"/>
</dbReference>
<dbReference type="OrthoDB" id="9802624at2"/>
<keyword evidence="2" id="KW-0479">Metal-binding</keyword>
<dbReference type="InterPro" id="IPR005000">
    <property type="entry name" value="Aldolase/citrate-lyase_domain"/>
</dbReference>
<proteinExistence type="inferred from homology"/>
<dbReference type="GO" id="GO:0016832">
    <property type="term" value="F:aldehyde-lyase activity"/>
    <property type="evidence" value="ECO:0007669"/>
    <property type="project" value="TreeGrafter"/>
</dbReference>
<dbReference type="Proteomes" id="UP000283003">
    <property type="component" value="Unassembled WGS sequence"/>
</dbReference>
<gene>
    <name evidence="5" type="ORF">EKN06_15370</name>
</gene>
<organism evidence="5 6">
    <name type="scientific">Croceicoccus ponticola</name>
    <dbReference type="NCBI Taxonomy" id="2217664"/>
    <lineage>
        <taxon>Bacteria</taxon>
        <taxon>Pseudomonadati</taxon>
        <taxon>Pseudomonadota</taxon>
        <taxon>Alphaproteobacteria</taxon>
        <taxon>Sphingomonadales</taxon>
        <taxon>Erythrobacteraceae</taxon>
        <taxon>Croceicoccus</taxon>
    </lineage>
</organism>
<comment type="similarity">
    <text evidence="1">Belongs to the HpcH/HpaI aldolase family.</text>
</comment>
<dbReference type="Pfam" id="PF03328">
    <property type="entry name" value="HpcH_HpaI"/>
    <property type="match status" value="1"/>
</dbReference>
<evidence type="ECO:0000313" key="5">
    <source>
        <dbReference type="EMBL" id="RVQ64620.1"/>
    </source>
</evidence>
<dbReference type="AlphaFoldDB" id="A0A437GTY4"/>
<protein>
    <submittedName>
        <fullName evidence="5">2,4-dihydroxyhept-2-ene-1,7-dioic acid aldolase</fullName>
    </submittedName>
</protein>
<evidence type="ECO:0000256" key="2">
    <source>
        <dbReference type="ARBA" id="ARBA00022723"/>
    </source>
</evidence>
<dbReference type="InterPro" id="IPR015813">
    <property type="entry name" value="Pyrv/PenolPyrv_kinase-like_dom"/>
</dbReference>
<feature type="domain" description="HpcH/HpaI aldolase/citrate lyase" evidence="4">
    <location>
        <begin position="20"/>
        <end position="239"/>
    </location>
</feature>
<dbReference type="SUPFAM" id="SSF51621">
    <property type="entry name" value="Phosphoenolpyruvate/pyruvate domain"/>
    <property type="match status" value="1"/>
</dbReference>
<dbReference type="PANTHER" id="PTHR30502">
    <property type="entry name" value="2-KETO-3-DEOXY-L-RHAMNONATE ALDOLASE"/>
    <property type="match status" value="1"/>
</dbReference>
<dbReference type="GO" id="GO:0046872">
    <property type="term" value="F:metal ion binding"/>
    <property type="evidence" value="ECO:0007669"/>
    <property type="project" value="UniProtKB-KW"/>
</dbReference>
<comment type="caution">
    <text evidence="5">The sequence shown here is derived from an EMBL/GenBank/DDBJ whole genome shotgun (WGS) entry which is preliminary data.</text>
</comment>
<evidence type="ECO:0000259" key="4">
    <source>
        <dbReference type="Pfam" id="PF03328"/>
    </source>
</evidence>
<evidence type="ECO:0000256" key="3">
    <source>
        <dbReference type="ARBA" id="ARBA00023239"/>
    </source>
</evidence>